<dbReference type="AlphaFoldDB" id="H2XVA7"/>
<evidence type="ECO:0000313" key="1">
    <source>
        <dbReference type="Ensembl" id="ENSCINP00000033591.1"/>
    </source>
</evidence>
<sequence>MVLLSNHLTIAYGDPSNETALVNELGNETANFYKNKVLKTVNKLLWLVTLNISSPLEIESPFVKAKVEDAINYNCSDDLISEFNPLDYIYPSNDVAKRVTISAASITVKVKPKNVTAGKVWQMMNGKMKNGGFRCPKARVAQTYYANSNLFPNDTNAHQIVSINVTGNELDNFDSETEVSFYNESRKRGVVSRNDTPL</sequence>
<name>H2XVA7_CIOIN</name>
<accession>H2XVA7</accession>
<dbReference type="Proteomes" id="UP000008144">
    <property type="component" value="Chromosome 10"/>
</dbReference>
<dbReference type="EMBL" id="EAAA01000492">
    <property type="status" value="NOT_ANNOTATED_CDS"/>
    <property type="molecule type" value="Genomic_DNA"/>
</dbReference>
<organism evidence="1 2">
    <name type="scientific">Ciona intestinalis</name>
    <name type="common">Transparent sea squirt</name>
    <name type="synonym">Ascidia intestinalis</name>
    <dbReference type="NCBI Taxonomy" id="7719"/>
    <lineage>
        <taxon>Eukaryota</taxon>
        <taxon>Metazoa</taxon>
        <taxon>Chordata</taxon>
        <taxon>Tunicata</taxon>
        <taxon>Ascidiacea</taxon>
        <taxon>Phlebobranchia</taxon>
        <taxon>Cionidae</taxon>
        <taxon>Ciona</taxon>
    </lineage>
</organism>
<reference evidence="2" key="1">
    <citation type="journal article" date="2002" name="Science">
        <title>The draft genome of Ciona intestinalis: insights into chordate and vertebrate origins.</title>
        <authorList>
            <person name="Dehal P."/>
            <person name="Satou Y."/>
            <person name="Campbell R.K."/>
            <person name="Chapman J."/>
            <person name="Degnan B."/>
            <person name="De Tomaso A."/>
            <person name="Davidson B."/>
            <person name="Di Gregorio A."/>
            <person name="Gelpke M."/>
            <person name="Goodstein D.M."/>
            <person name="Harafuji N."/>
            <person name="Hastings K.E."/>
            <person name="Ho I."/>
            <person name="Hotta K."/>
            <person name="Huang W."/>
            <person name="Kawashima T."/>
            <person name="Lemaire P."/>
            <person name="Martinez D."/>
            <person name="Meinertzhagen I.A."/>
            <person name="Necula S."/>
            <person name="Nonaka M."/>
            <person name="Putnam N."/>
            <person name="Rash S."/>
            <person name="Saiga H."/>
            <person name="Satake M."/>
            <person name="Terry A."/>
            <person name="Yamada L."/>
            <person name="Wang H.G."/>
            <person name="Awazu S."/>
            <person name="Azumi K."/>
            <person name="Boore J."/>
            <person name="Branno M."/>
            <person name="Chin-Bow S."/>
            <person name="DeSantis R."/>
            <person name="Doyle S."/>
            <person name="Francino P."/>
            <person name="Keys D.N."/>
            <person name="Haga S."/>
            <person name="Hayashi H."/>
            <person name="Hino K."/>
            <person name="Imai K.S."/>
            <person name="Inaba K."/>
            <person name="Kano S."/>
            <person name="Kobayashi K."/>
            <person name="Kobayashi M."/>
            <person name="Lee B.I."/>
            <person name="Makabe K.W."/>
            <person name="Manohar C."/>
            <person name="Matassi G."/>
            <person name="Medina M."/>
            <person name="Mochizuki Y."/>
            <person name="Mount S."/>
            <person name="Morishita T."/>
            <person name="Miura S."/>
            <person name="Nakayama A."/>
            <person name="Nishizaka S."/>
            <person name="Nomoto H."/>
            <person name="Ohta F."/>
            <person name="Oishi K."/>
            <person name="Rigoutsos I."/>
            <person name="Sano M."/>
            <person name="Sasaki A."/>
            <person name="Sasakura Y."/>
            <person name="Shoguchi E."/>
            <person name="Shin-i T."/>
            <person name="Spagnuolo A."/>
            <person name="Stainier D."/>
            <person name="Suzuki M.M."/>
            <person name="Tassy O."/>
            <person name="Takatori N."/>
            <person name="Tokuoka M."/>
            <person name="Yagi K."/>
            <person name="Yoshizaki F."/>
            <person name="Wada S."/>
            <person name="Zhang C."/>
            <person name="Hyatt P.D."/>
            <person name="Larimer F."/>
            <person name="Detter C."/>
            <person name="Doggett N."/>
            <person name="Glavina T."/>
            <person name="Hawkins T."/>
            <person name="Richardson P."/>
            <person name="Lucas S."/>
            <person name="Kohara Y."/>
            <person name="Levine M."/>
            <person name="Satoh N."/>
            <person name="Rokhsar D.S."/>
        </authorList>
    </citation>
    <scope>NUCLEOTIDE SEQUENCE [LARGE SCALE GENOMIC DNA]</scope>
</reference>
<reference evidence="1" key="4">
    <citation type="submission" date="2025-09" db="UniProtKB">
        <authorList>
            <consortium name="Ensembl"/>
        </authorList>
    </citation>
    <scope>IDENTIFICATION</scope>
</reference>
<evidence type="ECO:0000313" key="2">
    <source>
        <dbReference type="Proteomes" id="UP000008144"/>
    </source>
</evidence>
<dbReference type="Ensembl" id="ENSCINT00000037249.1">
    <property type="protein sequence ID" value="ENSCINP00000033591.1"/>
    <property type="gene ID" value="ENSCING00000021284.1"/>
</dbReference>
<dbReference type="HOGENOM" id="CLU_1380847_0_0_1"/>
<protein>
    <submittedName>
        <fullName evidence="1">Uncharacterized protein</fullName>
    </submittedName>
</protein>
<keyword evidence="2" id="KW-1185">Reference proteome</keyword>
<proteinExistence type="predicted"/>
<reference evidence="1" key="2">
    <citation type="journal article" date="2008" name="Genome Biol.">
        <title>Improved genome assembly and evidence-based global gene model set for the chordate Ciona intestinalis: new insight into intron and operon populations.</title>
        <authorList>
            <person name="Satou Y."/>
            <person name="Mineta K."/>
            <person name="Ogasawara M."/>
            <person name="Sasakura Y."/>
            <person name="Shoguchi E."/>
            <person name="Ueno K."/>
            <person name="Yamada L."/>
            <person name="Matsumoto J."/>
            <person name="Wasserscheid J."/>
            <person name="Dewar K."/>
            <person name="Wiley G.B."/>
            <person name="Macmil S.L."/>
            <person name="Roe B.A."/>
            <person name="Zeller R.W."/>
            <person name="Hastings K.E."/>
            <person name="Lemaire P."/>
            <person name="Lindquist E."/>
            <person name="Endo T."/>
            <person name="Hotta K."/>
            <person name="Inaba K."/>
        </authorList>
    </citation>
    <scope>NUCLEOTIDE SEQUENCE [LARGE SCALE GENOMIC DNA]</scope>
    <source>
        <strain evidence="1">wild type</strain>
    </source>
</reference>
<reference evidence="1" key="3">
    <citation type="submission" date="2025-08" db="UniProtKB">
        <authorList>
            <consortium name="Ensembl"/>
        </authorList>
    </citation>
    <scope>IDENTIFICATION</scope>
</reference>
<dbReference type="InParanoid" id="H2XVA7"/>